<accession>A0A7S0KMZ5</accession>
<dbReference type="Gene3D" id="3.40.50.1240">
    <property type="entry name" value="Phosphoglycerate mutase-like"/>
    <property type="match status" value="1"/>
</dbReference>
<dbReference type="InterPro" id="IPR006311">
    <property type="entry name" value="TAT_signal"/>
</dbReference>
<dbReference type="PROSITE" id="PS51318">
    <property type="entry name" value="TAT"/>
    <property type="match status" value="1"/>
</dbReference>
<dbReference type="InterPro" id="IPR013078">
    <property type="entry name" value="His_Pase_superF_clade-1"/>
</dbReference>
<dbReference type="PANTHER" id="PTHR47580">
    <property type="entry name" value="PHOSPHOGLYCERATE MUTASE FAMILY PROTEIN"/>
    <property type="match status" value="1"/>
</dbReference>
<evidence type="ECO:0000313" key="1">
    <source>
        <dbReference type="EMBL" id="CAD8585760.1"/>
    </source>
</evidence>
<proteinExistence type="predicted"/>
<reference evidence="1" key="1">
    <citation type="submission" date="2021-01" db="EMBL/GenBank/DDBJ databases">
        <authorList>
            <person name="Corre E."/>
            <person name="Pelletier E."/>
            <person name="Niang G."/>
            <person name="Scheremetjew M."/>
            <person name="Finn R."/>
            <person name="Kale V."/>
            <person name="Holt S."/>
            <person name="Cochrane G."/>
            <person name="Meng A."/>
            <person name="Brown T."/>
            <person name="Cohen L."/>
        </authorList>
    </citation>
    <scope>NUCLEOTIDE SEQUENCE</scope>
    <source>
        <strain evidence="1">Clade-D-RCC2572</strain>
    </source>
</reference>
<dbReference type="Pfam" id="PF00300">
    <property type="entry name" value="His_Phos_1"/>
    <property type="match status" value="1"/>
</dbReference>
<dbReference type="SMART" id="SM00855">
    <property type="entry name" value="PGAM"/>
    <property type="match status" value="1"/>
</dbReference>
<sequence length="305" mass="33440">MMTGPNGDGRVEHRTGDGRACVLASSASTSSIVMPSSSRRGFLVGTTMTASGVAYAGRPKRAEAFIDLPSRLHNRYFLVRHGESVLDVRGEILSNPSFKYDTTFGLTAKGRMQMQEAARRIVSSEFDGAPSWLYTSNFQRSFQSALVVREEVGLLFSQMRTEFSGLLDPRKMGSLDFGSMSAWDGVWANDLEDPLSTPPPVPSSLQPSASVESCFDLYRRALEAFTRLEATYFGEDLILVSHQDTLSVFAAALNGTDLGRHHIDYPFELGEVRCIDLTNPPKDSTISPIDLRGDYAPGDSAVNYI</sequence>
<protein>
    <submittedName>
        <fullName evidence="1">Uncharacterized protein</fullName>
    </submittedName>
</protein>
<gene>
    <name evidence="1" type="ORF">OMED0929_LOCUS5611</name>
</gene>
<dbReference type="SUPFAM" id="SSF53254">
    <property type="entry name" value="Phosphoglycerate mutase-like"/>
    <property type="match status" value="1"/>
</dbReference>
<dbReference type="EMBL" id="HBEW01006646">
    <property type="protein sequence ID" value="CAD8585760.1"/>
    <property type="molecule type" value="Transcribed_RNA"/>
</dbReference>
<organism evidence="1">
    <name type="scientific">Ostreococcus mediterraneus</name>
    <dbReference type="NCBI Taxonomy" id="1486918"/>
    <lineage>
        <taxon>Eukaryota</taxon>
        <taxon>Viridiplantae</taxon>
        <taxon>Chlorophyta</taxon>
        <taxon>Mamiellophyceae</taxon>
        <taxon>Mamiellales</taxon>
        <taxon>Bathycoccaceae</taxon>
        <taxon>Ostreococcus</taxon>
    </lineage>
</organism>
<dbReference type="InterPro" id="IPR029033">
    <property type="entry name" value="His_PPase_superfam"/>
</dbReference>
<dbReference type="AlphaFoldDB" id="A0A7S0KMZ5"/>
<dbReference type="CDD" id="cd07067">
    <property type="entry name" value="HP_PGM_like"/>
    <property type="match status" value="1"/>
</dbReference>
<name>A0A7S0KMZ5_9CHLO</name>
<dbReference type="PANTHER" id="PTHR47580:SF1">
    <property type="entry name" value="PHOSPHOGLYCERATE MUTASE FAMILY PROTEIN"/>
    <property type="match status" value="1"/>
</dbReference>